<dbReference type="PANTHER" id="PTHR43156">
    <property type="entry name" value="STAGE II SPORULATION PROTEIN E-RELATED"/>
    <property type="match status" value="1"/>
</dbReference>
<comment type="caution">
    <text evidence="4">The sequence shown here is derived from an EMBL/GenBank/DDBJ whole genome shotgun (WGS) entry which is preliminary data.</text>
</comment>
<feature type="domain" description="PAS" evidence="3">
    <location>
        <begin position="315"/>
        <end position="371"/>
    </location>
</feature>
<dbReference type="Pfam" id="PF13581">
    <property type="entry name" value="HATPase_c_2"/>
    <property type="match status" value="1"/>
</dbReference>
<keyword evidence="1" id="KW-0378">Hydrolase</keyword>
<dbReference type="NCBIfam" id="TIGR00229">
    <property type="entry name" value="sensory_box"/>
    <property type="match status" value="1"/>
</dbReference>
<dbReference type="InterPro" id="IPR036890">
    <property type="entry name" value="HATPase_C_sf"/>
</dbReference>
<evidence type="ECO:0000256" key="1">
    <source>
        <dbReference type="ARBA" id="ARBA00022801"/>
    </source>
</evidence>
<dbReference type="Pfam" id="PF01590">
    <property type="entry name" value="GAF"/>
    <property type="match status" value="1"/>
</dbReference>
<dbReference type="PROSITE" id="PS50112">
    <property type="entry name" value="PAS"/>
    <property type="match status" value="1"/>
</dbReference>
<dbReference type="Gene3D" id="3.30.565.10">
    <property type="entry name" value="Histidine kinase-like ATPase, C-terminal domain"/>
    <property type="match status" value="1"/>
</dbReference>
<dbReference type="SMART" id="SM00387">
    <property type="entry name" value="HATPase_c"/>
    <property type="match status" value="1"/>
</dbReference>
<dbReference type="CDD" id="cd00130">
    <property type="entry name" value="PAS"/>
    <property type="match status" value="1"/>
</dbReference>
<evidence type="ECO:0000313" key="4">
    <source>
        <dbReference type="EMBL" id="MEU3554757.1"/>
    </source>
</evidence>
<dbReference type="SUPFAM" id="SSF55874">
    <property type="entry name" value="ATPase domain of HSP90 chaperone/DNA topoisomerase II/histidine kinase"/>
    <property type="match status" value="1"/>
</dbReference>
<dbReference type="SMART" id="SM00331">
    <property type="entry name" value="PP2C_SIG"/>
    <property type="match status" value="1"/>
</dbReference>
<gene>
    <name evidence="4" type="ORF">AB0E65_11135</name>
</gene>
<keyword evidence="5" id="KW-1185">Reference proteome</keyword>
<sequence length="890" mass="95728">MSDITPNAPLTRRFAPRPESVGEARRFVREVLGRAAGEWCEDAELLVDELVSNAVLHARSAVEVTIRPREDRTEVRVSDERPGLGVMPQQEFHPFTSTGQGLALVQRLATRYGVETGAGRKTVWFEVGPPSTPRASSSWGAAAHAPGPRRTVTLIDLPGSLYTASTRNRHELLRELALAAWGGDALGVRPEDLAVANDTHHMISVWVTAALERQPPSEVGTSSLTLSVPADASPSVLILRQVLDQAEEAARSGRMLARPAVPAVRALRNWLFGQIAGQLAGGHPTAWTVVPRVPKPGPLETVPFDPAQVRDSRTPTVAADEENRIVAVNAAAAGLLGWEPDELVGRRLLTIIPEHLRQRHKEAFTSLLFTGRARILGRSVPLPALHRDGRQVPIRLVVQTQHTADGRTLFVAHLIPRAGEAAPGARDRAAEEPEAHPPHAEARPVVTREEEGEDPRAAPVRSEAMARLAMIVDTGRAVTDSTDPDGGVREVCRILTARLADWCVIDLFGVHGTGERIGVVRRDRHGRPAAGFEGALPPLSESARGPLARVLRGAGPLLLQGSGADQPPGQVGSPLDARHRALFDSLGADSAVVAALRARRDVLGAITLARTTPGRPFTEADLAFVDDLAHGIAVGLDNTRLHEATRGIAEQLQRSLLPVLPELPHLQVAARYVPSSVTAEVGGDWYDCFVLPRGDLAVTIGDVAGHDLAAAVAMSQLRSMLRGIAVDREEPPGEVVRRLDIANHTLYREATATCVYGLVRGPEQGPWDFVHSAAGHLPPLLTTEDGETRYLEEGTGLMLGTGFDMPRPATRVRLPPRATVLLYTDGLIERRGEGLEESLSRLRQHTADLAREPLDVFLDELLIRLGADGADDIALLALRPVPPGAEAPGR</sequence>
<dbReference type="PANTHER" id="PTHR43156:SF2">
    <property type="entry name" value="STAGE II SPORULATION PROTEIN E"/>
    <property type="match status" value="1"/>
</dbReference>
<feature type="compositionally biased region" description="Basic and acidic residues" evidence="2">
    <location>
        <begin position="425"/>
        <end position="449"/>
    </location>
</feature>
<dbReference type="CDD" id="cd16936">
    <property type="entry name" value="HATPase_RsbW-like"/>
    <property type="match status" value="1"/>
</dbReference>
<dbReference type="InterPro" id="IPR013767">
    <property type="entry name" value="PAS_fold"/>
</dbReference>
<dbReference type="InterPro" id="IPR003018">
    <property type="entry name" value="GAF"/>
</dbReference>
<evidence type="ECO:0000313" key="5">
    <source>
        <dbReference type="Proteomes" id="UP001550850"/>
    </source>
</evidence>
<dbReference type="Pfam" id="PF00989">
    <property type="entry name" value="PAS"/>
    <property type="match status" value="1"/>
</dbReference>
<proteinExistence type="predicted"/>
<dbReference type="SMART" id="SM00091">
    <property type="entry name" value="PAS"/>
    <property type="match status" value="1"/>
</dbReference>
<dbReference type="InterPro" id="IPR029016">
    <property type="entry name" value="GAF-like_dom_sf"/>
</dbReference>
<dbReference type="SUPFAM" id="SSF55781">
    <property type="entry name" value="GAF domain-like"/>
    <property type="match status" value="1"/>
</dbReference>
<evidence type="ECO:0000256" key="2">
    <source>
        <dbReference type="SAM" id="MobiDB-lite"/>
    </source>
</evidence>
<dbReference type="Proteomes" id="UP001550850">
    <property type="component" value="Unassembled WGS sequence"/>
</dbReference>
<feature type="region of interest" description="Disordered" evidence="2">
    <location>
        <begin position="421"/>
        <end position="459"/>
    </location>
</feature>
<accession>A0ABV2YG99</accession>
<organism evidence="4 5">
    <name type="scientific">Streptomyces fragilis</name>
    <dbReference type="NCBI Taxonomy" id="67301"/>
    <lineage>
        <taxon>Bacteria</taxon>
        <taxon>Bacillati</taxon>
        <taxon>Actinomycetota</taxon>
        <taxon>Actinomycetes</taxon>
        <taxon>Kitasatosporales</taxon>
        <taxon>Streptomycetaceae</taxon>
        <taxon>Streptomyces</taxon>
    </lineage>
</organism>
<dbReference type="EMBL" id="JBEZUR010000012">
    <property type="protein sequence ID" value="MEU3554757.1"/>
    <property type="molecule type" value="Genomic_DNA"/>
</dbReference>
<dbReference type="Gene3D" id="3.60.40.10">
    <property type="entry name" value="PPM-type phosphatase domain"/>
    <property type="match status" value="1"/>
</dbReference>
<dbReference type="InterPro" id="IPR001932">
    <property type="entry name" value="PPM-type_phosphatase-like_dom"/>
</dbReference>
<dbReference type="InterPro" id="IPR003594">
    <property type="entry name" value="HATPase_dom"/>
</dbReference>
<protein>
    <submittedName>
        <fullName evidence="4">SpoIIE family protein phosphatase</fullName>
    </submittedName>
</protein>
<dbReference type="InterPro" id="IPR000014">
    <property type="entry name" value="PAS"/>
</dbReference>
<dbReference type="Gene3D" id="3.30.450.20">
    <property type="entry name" value="PAS domain"/>
    <property type="match status" value="1"/>
</dbReference>
<dbReference type="RefSeq" id="WP_108953038.1">
    <property type="nucleotide sequence ID" value="NZ_BEVZ01000002.1"/>
</dbReference>
<name>A0ABV2YG99_9ACTN</name>
<reference evidence="4 5" key="1">
    <citation type="submission" date="2024-06" db="EMBL/GenBank/DDBJ databases">
        <title>The Natural Products Discovery Center: Release of the First 8490 Sequenced Strains for Exploring Actinobacteria Biosynthetic Diversity.</title>
        <authorList>
            <person name="Kalkreuter E."/>
            <person name="Kautsar S.A."/>
            <person name="Yang D."/>
            <person name="Bader C.D."/>
            <person name="Teijaro C.N."/>
            <person name="Fluegel L."/>
            <person name="Davis C.M."/>
            <person name="Simpson J.R."/>
            <person name="Lauterbach L."/>
            <person name="Steele A.D."/>
            <person name="Gui C."/>
            <person name="Meng S."/>
            <person name="Li G."/>
            <person name="Viehrig K."/>
            <person name="Ye F."/>
            <person name="Su P."/>
            <person name="Kiefer A.F."/>
            <person name="Nichols A."/>
            <person name="Cepeda A.J."/>
            <person name="Yan W."/>
            <person name="Fan B."/>
            <person name="Jiang Y."/>
            <person name="Adhikari A."/>
            <person name="Zheng C.-J."/>
            <person name="Schuster L."/>
            <person name="Cowan T.M."/>
            <person name="Smanski M.J."/>
            <person name="Chevrette M.G."/>
            <person name="De Carvalho L.P.S."/>
            <person name="Shen B."/>
        </authorList>
    </citation>
    <scope>NUCLEOTIDE SEQUENCE [LARGE SCALE GENOMIC DNA]</scope>
    <source>
        <strain evidence="4 5">NPDC038104</strain>
    </source>
</reference>
<dbReference type="InterPro" id="IPR036457">
    <property type="entry name" value="PPM-type-like_dom_sf"/>
</dbReference>
<dbReference type="InterPro" id="IPR052016">
    <property type="entry name" value="Bact_Sigma-Reg"/>
</dbReference>
<evidence type="ECO:0000259" key="3">
    <source>
        <dbReference type="PROSITE" id="PS50112"/>
    </source>
</evidence>
<dbReference type="Pfam" id="PF07228">
    <property type="entry name" value="SpoIIE"/>
    <property type="match status" value="1"/>
</dbReference>
<dbReference type="InterPro" id="IPR035965">
    <property type="entry name" value="PAS-like_dom_sf"/>
</dbReference>
<dbReference type="Gene3D" id="3.30.450.40">
    <property type="match status" value="1"/>
</dbReference>
<dbReference type="SUPFAM" id="SSF55785">
    <property type="entry name" value="PYP-like sensor domain (PAS domain)"/>
    <property type="match status" value="1"/>
</dbReference>